<evidence type="ECO:0000256" key="1">
    <source>
        <dbReference type="ARBA" id="ARBA00022475"/>
    </source>
</evidence>
<dbReference type="NCBIfam" id="TIGR04409">
    <property type="entry name" value="LptC_YrbK"/>
    <property type="match status" value="1"/>
</dbReference>
<keyword evidence="6" id="KW-0732">Signal</keyword>
<keyword evidence="2" id="KW-0997">Cell inner membrane</keyword>
<protein>
    <submittedName>
        <fullName evidence="7">LPS export ABC transporter periplasmic protein LptC</fullName>
    </submittedName>
</protein>
<dbReference type="Proteomes" id="UP001359886">
    <property type="component" value="Unassembled WGS sequence"/>
</dbReference>
<dbReference type="InterPro" id="IPR026265">
    <property type="entry name" value="LptC"/>
</dbReference>
<feature type="chain" id="PRO_5043813214" evidence="6">
    <location>
        <begin position="24"/>
        <end position="187"/>
    </location>
</feature>
<evidence type="ECO:0000313" key="7">
    <source>
        <dbReference type="EMBL" id="MEJ8569646.1"/>
    </source>
</evidence>
<dbReference type="Gene3D" id="2.60.450.10">
    <property type="entry name" value="Lipopolysaccharide (LPS) transport protein A like domain"/>
    <property type="match status" value="1"/>
</dbReference>
<dbReference type="RefSeq" id="WP_354696970.1">
    <property type="nucleotide sequence ID" value="NZ_JAZHOG010000016.1"/>
</dbReference>
<dbReference type="GO" id="GO:0005886">
    <property type="term" value="C:plasma membrane"/>
    <property type="evidence" value="ECO:0007669"/>
    <property type="project" value="InterPro"/>
</dbReference>
<keyword evidence="1" id="KW-1003">Cell membrane</keyword>
<dbReference type="PANTHER" id="PTHR37481">
    <property type="entry name" value="LIPOPOLYSACCHARIDE EXPORT SYSTEM PROTEIN LPTC"/>
    <property type="match status" value="1"/>
</dbReference>
<feature type="signal peptide" evidence="6">
    <location>
        <begin position="1"/>
        <end position="23"/>
    </location>
</feature>
<dbReference type="EMBL" id="JAZHOG010000016">
    <property type="protein sequence ID" value="MEJ8569646.1"/>
    <property type="molecule type" value="Genomic_DNA"/>
</dbReference>
<dbReference type="Pfam" id="PF06835">
    <property type="entry name" value="LptC"/>
    <property type="match status" value="1"/>
</dbReference>
<evidence type="ECO:0000256" key="6">
    <source>
        <dbReference type="SAM" id="SignalP"/>
    </source>
</evidence>
<dbReference type="AlphaFoldDB" id="A0AAW9RQ38"/>
<dbReference type="InterPro" id="IPR010664">
    <property type="entry name" value="LipoPS_assembly_LptC-rel"/>
</dbReference>
<evidence type="ECO:0000256" key="4">
    <source>
        <dbReference type="ARBA" id="ARBA00022989"/>
    </source>
</evidence>
<accession>A0AAW9RQ38</accession>
<reference evidence="7 8" key="1">
    <citation type="submission" date="2024-02" db="EMBL/GenBank/DDBJ databases">
        <title>A novel Wenzhouxiangellaceae bacterium, isolated from coastal sediments.</title>
        <authorList>
            <person name="Du Z.-J."/>
            <person name="Ye Y.-Q."/>
            <person name="Zhang X.-Y."/>
        </authorList>
    </citation>
    <scope>NUCLEOTIDE SEQUENCE [LARGE SCALE GENOMIC DNA]</scope>
    <source>
        <strain evidence="7 8">CH-27</strain>
    </source>
</reference>
<organism evidence="7 8">
    <name type="scientific">Elongatibacter sediminis</name>
    <dbReference type="NCBI Taxonomy" id="3119006"/>
    <lineage>
        <taxon>Bacteria</taxon>
        <taxon>Pseudomonadati</taxon>
        <taxon>Pseudomonadota</taxon>
        <taxon>Gammaproteobacteria</taxon>
        <taxon>Chromatiales</taxon>
        <taxon>Wenzhouxiangellaceae</taxon>
        <taxon>Elongatibacter</taxon>
    </lineage>
</organism>
<keyword evidence="3" id="KW-0812">Transmembrane</keyword>
<evidence type="ECO:0000256" key="2">
    <source>
        <dbReference type="ARBA" id="ARBA00022519"/>
    </source>
</evidence>
<keyword evidence="5" id="KW-0472">Membrane</keyword>
<dbReference type="PANTHER" id="PTHR37481:SF1">
    <property type="entry name" value="LIPOPOLYSACCHARIDE EXPORT SYSTEM PROTEIN LPTC"/>
    <property type="match status" value="1"/>
</dbReference>
<evidence type="ECO:0000256" key="5">
    <source>
        <dbReference type="ARBA" id="ARBA00023136"/>
    </source>
</evidence>
<keyword evidence="8" id="KW-1185">Reference proteome</keyword>
<dbReference type="GO" id="GO:0017089">
    <property type="term" value="F:glycolipid transfer activity"/>
    <property type="evidence" value="ECO:0007669"/>
    <property type="project" value="TreeGrafter"/>
</dbReference>
<gene>
    <name evidence="7" type="primary">lptC</name>
    <name evidence="7" type="ORF">V3330_18605</name>
</gene>
<evidence type="ECO:0000313" key="8">
    <source>
        <dbReference type="Proteomes" id="UP001359886"/>
    </source>
</evidence>
<dbReference type="GO" id="GO:0030288">
    <property type="term" value="C:outer membrane-bounded periplasmic space"/>
    <property type="evidence" value="ECO:0007669"/>
    <property type="project" value="TreeGrafter"/>
</dbReference>
<keyword evidence="4" id="KW-1133">Transmembrane helix</keyword>
<name>A0AAW9RQ38_9GAMM</name>
<proteinExistence type="predicted"/>
<dbReference type="GO" id="GO:0015221">
    <property type="term" value="F:lipopolysaccharide transmembrane transporter activity"/>
    <property type="evidence" value="ECO:0007669"/>
    <property type="project" value="InterPro"/>
</dbReference>
<sequence>MIRRSTLRGVLALSALAALTWLAARDRSQPESAPIEDLDPRLNYALWDFSATLLDRTGKQNLRIDAPMLRNNARSQVGTIENPRIRIQQQADEWYITADSAVVTADREYVSLVGTVDLRRENRRTREVLEIRTRDVLLNVDPRTASTESAVTLIQEGDRVDAIGMKLDMKTNSYELLNEVRARYATP</sequence>
<evidence type="ECO:0000256" key="3">
    <source>
        <dbReference type="ARBA" id="ARBA00022692"/>
    </source>
</evidence>
<dbReference type="InterPro" id="IPR052363">
    <property type="entry name" value="LPS_export_LptC"/>
</dbReference>
<comment type="caution">
    <text evidence="7">The sequence shown here is derived from an EMBL/GenBank/DDBJ whole genome shotgun (WGS) entry which is preliminary data.</text>
</comment>